<dbReference type="PANTHER" id="PTHR48107:SF7">
    <property type="entry name" value="RE15974P"/>
    <property type="match status" value="1"/>
</dbReference>
<dbReference type="FunFam" id="3.40.50.720:FF:000084">
    <property type="entry name" value="Short-chain dehydrogenase reductase"/>
    <property type="match status" value="1"/>
</dbReference>
<dbReference type="InterPro" id="IPR002347">
    <property type="entry name" value="SDR_fam"/>
</dbReference>
<sequence length="249" mass="25604">MTTPRPVCLITGASAGIGAACAALAAERGYDLLLTYRSDMAGAEAVKARAEAVGARVVLVQADVAEPDAIDRIYATLDAEFGCIDALINNAGAIDTIARLTDMDHARLTRIFAVNVIGAMLVAKGAVQRMEAQGDGGNIVNISSAAARLGSGGQFVDYAATKGAIDTFTKGLSDEVAPNGIRVNAVRPGIIETDIHGKAGAAERVDTLGPMTPMRRSGSAQEVATSVLYLMSDDASYITGAFLDVSGGR</sequence>
<keyword evidence="2 4" id="KW-0560">Oxidoreductase</keyword>
<dbReference type="Gene3D" id="3.40.50.720">
    <property type="entry name" value="NAD(P)-binding Rossmann-like Domain"/>
    <property type="match status" value="1"/>
</dbReference>
<dbReference type="Pfam" id="PF13561">
    <property type="entry name" value="adh_short_C2"/>
    <property type="match status" value="1"/>
</dbReference>
<organism evidence="4 5">
    <name type="scientific">Pseudosulfitobacter pseudonitzschiae</name>
    <dbReference type="NCBI Taxonomy" id="1402135"/>
    <lineage>
        <taxon>Bacteria</taxon>
        <taxon>Pseudomonadati</taxon>
        <taxon>Pseudomonadota</taxon>
        <taxon>Alphaproteobacteria</taxon>
        <taxon>Rhodobacterales</taxon>
        <taxon>Roseobacteraceae</taxon>
        <taxon>Pseudosulfitobacter</taxon>
    </lineage>
</organism>
<dbReference type="InterPro" id="IPR020904">
    <property type="entry name" value="Sc_DH/Rdtase_CS"/>
</dbReference>
<accession>A0A073J7Z9</accession>
<reference evidence="4 5" key="1">
    <citation type="submission" date="2014-01" db="EMBL/GenBank/DDBJ databases">
        <title>Sulfitobacter sp. H3 (MCCC 1A00686) Genome Sequencing.</title>
        <authorList>
            <person name="Lai Q."/>
            <person name="Hong Z."/>
        </authorList>
    </citation>
    <scope>NUCLEOTIDE SEQUENCE [LARGE SCALE GENOMIC DNA]</scope>
    <source>
        <strain evidence="4 5">H3</strain>
    </source>
</reference>
<dbReference type="SUPFAM" id="SSF51735">
    <property type="entry name" value="NAD(P)-binding Rossmann-fold domains"/>
    <property type="match status" value="1"/>
</dbReference>
<dbReference type="PROSITE" id="PS51257">
    <property type="entry name" value="PROKAR_LIPOPROTEIN"/>
    <property type="match status" value="1"/>
</dbReference>
<dbReference type="EMBL" id="JAMD01000001">
    <property type="protein sequence ID" value="KEJ98039.1"/>
    <property type="molecule type" value="Genomic_DNA"/>
</dbReference>
<dbReference type="Proteomes" id="UP000027746">
    <property type="component" value="Unassembled WGS sequence"/>
</dbReference>
<proteinExistence type="inferred from homology"/>
<dbReference type="RefSeq" id="WP_037921367.1">
    <property type="nucleotide sequence ID" value="NZ_CP054599.1"/>
</dbReference>
<feature type="chain" id="PRO_5001690313" evidence="3">
    <location>
        <begin position="26"/>
        <end position="249"/>
    </location>
</feature>
<dbReference type="PROSITE" id="PS00061">
    <property type="entry name" value="ADH_SHORT"/>
    <property type="match status" value="1"/>
</dbReference>
<evidence type="ECO:0000313" key="5">
    <source>
        <dbReference type="Proteomes" id="UP000027746"/>
    </source>
</evidence>
<feature type="signal peptide" evidence="3">
    <location>
        <begin position="1"/>
        <end position="25"/>
    </location>
</feature>
<dbReference type="GeneID" id="68870589"/>
<name>A0A073J7Z9_9RHOB</name>
<keyword evidence="3" id="KW-0732">Signal</keyword>
<dbReference type="CDD" id="cd05233">
    <property type="entry name" value="SDR_c"/>
    <property type="match status" value="1"/>
</dbReference>
<gene>
    <name evidence="4" type="ORF">SUH3_03340</name>
</gene>
<dbReference type="GO" id="GO:0047936">
    <property type="term" value="F:glucose 1-dehydrogenase [NAD(P)+] activity"/>
    <property type="evidence" value="ECO:0007669"/>
    <property type="project" value="UniProtKB-EC"/>
</dbReference>
<evidence type="ECO:0000256" key="2">
    <source>
        <dbReference type="ARBA" id="ARBA00023002"/>
    </source>
</evidence>
<evidence type="ECO:0000313" key="4">
    <source>
        <dbReference type="EMBL" id="KEJ98039.1"/>
    </source>
</evidence>
<comment type="similarity">
    <text evidence="1">Belongs to the short-chain dehydrogenases/reductases (SDR) family.</text>
</comment>
<dbReference type="OrthoDB" id="20590at2"/>
<dbReference type="AlphaFoldDB" id="A0A073J7Z9"/>
<comment type="caution">
    <text evidence="4">The sequence shown here is derived from an EMBL/GenBank/DDBJ whole genome shotgun (WGS) entry which is preliminary data.</text>
</comment>
<dbReference type="PRINTS" id="PR00081">
    <property type="entry name" value="GDHRDH"/>
</dbReference>
<evidence type="ECO:0000256" key="3">
    <source>
        <dbReference type="SAM" id="SignalP"/>
    </source>
</evidence>
<dbReference type="PANTHER" id="PTHR48107">
    <property type="entry name" value="NADPH-DEPENDENT ALDEHYDE REDUCTASE-LIKE PROTEIN, CHLOROPLASTIC-RELATED"/>
    <property type="match status" value="1"/>
</dbReference>
<dbReference type="InterPro" id="IPR036291">
    <property type="entry name" value="NAD(P)-bd_dom_sf"/>
</dbReference>
<dbReference type="PRINTS" id="PR00080">
    <property type="entry name" value="SDRFAMILY"/>
</dbReference>
<protein>
    <submittedName>
        <fullName evidence="4">Sugar dehydrogenase</fullName>
        <ecNumber evidence="4">1.1.1.47</ecNumber>
    </submittedName>
</protein>
<dbReference type="EC" id="1.1.1.47" evidence="4"/>
<evidence type="ECO:0000256" key="1">
    <source>
        <dbReference type="ARBA" id="ARBA00006484"/>
    </source>
</evidence>
<keyword evidence="5" id="KW-1185">Reference proteome</keyword>